<name>A0A822ZDC9_NELNU</name>
<dbReference type="AlphaFoldDB" id="A0A822ZDC9"/>
<organism evidence="1 2">
    <name type="scientific">Nelumbo nucifera</name>
    <name type="common">Sacred lotus</name>
    <dbReference type="NCBI Taxonomy" id="4432"/>
    <lineage>
        <taxon>Eukaryota</taxon>
        <taxon>Viridiplantae</taxon>
        <taxon>Streptophyta</taxon>
        <taxon>Embryophyta</taxon>
        <taxon>Tracheophyta</taxon>
        <taxon>Spermatophyta</taxon>
        <taxon>Magnoliopsida</taxon>
        <taxon>Proteales</taxon>
        <taxon>Nelumbonaceae</taxon>
        <taxon>Nelumbo</taxon>
    </lineage>
</organism>
<proteinExistence type="predicted"/>
<gene>
    <name evidence="1" type="ORF">HUJ06_016014</name>
</gene>
<sequence length="65" mass="7738">MKIYIFFIYTLMHFTATNKKIILLLVENPYWWKTVGSTYDLGSIYEASFKSNIFCITSDIYMIHV</sequence>
<dbReference type="Proteomes" id="UP000607653">
    <property type="component" value="Unassembled WGS sequence"/>
</dbReference>
<evidence type="ECO:0000313" key="2">
    <source>
        <dbReference type="Proteomes" id="UP000607653"/>
    </source>
</evidence>
<dbReference type="EMBL" id="DUZY01000005">
    <property type="protein sequence ID" value="DAD41691.1"/>
    <property type="molecule type" value="Genomic_DNA"/>
</dbReference>
<evidence type="ECO:0000313" key="1">
    <source>
        <dbReference type="EMBL" id="DAD41691.1"/>
    </source>
</evidence>
<protein>
    <submittedName>
        <fullName evidence="1">Uncharacterized protein</fullName>
    </submittedName>
</protein>
<keyword evidence="2" id="KW-1185">Reference proteome</keyword>
<accession>A0A822ZDC9</accession>
<reference evidence="1 2" key="1">
    <citation type="journal article" date="2020" name="Mol. Biol. Evol.">
        <title>Distinct Expression and Methylation Patterns for Genes with Different Fates following a Single Whole-Genome Duplication in Flowering Plants.</title>
        <authorList>
            <person name="Shi T."/>
            <person name="Rahmani R.S."/>
            <person name="Gugger P.F."/>
            <person name="Wang M."/>
            <person name="Li H."/>
            <person name="Zhang Y."/>
            <person name="Li Z."/>
            <person name="Wang Q."/>
            <person name="Van de Peer Y."/>
            <person name="Marchal K."/>
            <person name="Chen J."/>
        </authorList>
    </citation>
    <scope>NUCLEOTIDE SEQUENCE [LARGE SCALE GENOMIC DNA]</scope>
    <source>
        <tissue evidence="1">Leaf</tissue>
    </source>
</reference>
<comment type="caution">
    <text evidence="1">The sequence shown here is derived from an EMBL/GenBank/DDBJ whole genome shotgun (WGS) entry which is preliminary data.</text>
</comment>